<gene>
    <name evidence="3" type="ORF">KK1_017061</name>
</gene>
<feature type="domain" description="CCHC-type" evidence="2">
    <location>
        <begin position="244"/>
        <end position="259"/>
    </location>
</feature>
<dbReference type="GO" id="GO:0003676">
    <property type="term" value="F:nucleic acid binding"/>
    <property type="evidence" value="ECO:0007669"/>
    <property type="project" value="InterPro"/>
</dbReference>
<accession>A0A151T652</accession>
<dbReference type="Pfam" id="PF14223">
    <property type="entry name" value="Retrotran_gag_2"/>
    <property type="match status" value="1"/>
</dbReference>
<dbReference type="PROSITE" id="PS50158">
    <property type="entry name" value="ZF_CCHC"/>
    <property type="match status" value="1"/>
</dbReference>
<evidence type="ECO:0000313" key="3">
    <source>
        <dbReference type="EMBL" id="KYP62523.1"/>
    </source>
</evidence>
<dbReference type="PANTHER" id="PTHR35317:SF10">
    <property type="entry name" value="RNA-DIRECTED DNA POLYMERASE"/>
    <property type="match status" value="1"/>
</dbReference>
<reference evidence="3 4" key="1">
    <citation type="journal article" date="2012" name="Nat. Biotechnol.">
        <title>Draft genome sequence of pigeonpea (Cajanus cajan), an orphan legume crop of resource-poor farmers.</title>
        <authorList>
            <person name="Varshney R.K."/>
            <person name="Chen W."/>
            <person name="Li Y."/>
            <person name="Bharti A.K."/>
            <person name="Saxena R.K."/>
            <person name="Schlueter J.A."/>
            <person name="Donoghue M.T."/>
            <person name="Azam S."/>
            <person name="Fan G."/>
            <person name="Whaley A.M."/>
            <person name="Farmer A.D."/>
            <person name="Sheridan J."/>
            <person name="Iwata A."/>
            <person name="Tuteja R."/>
            <person name="Penmetsa R.V."/>
            <person name="Wu W."/>
            <person name="Upadhyaya H.D."/>
            <person name="Yang S.P."/>
            <person name="Shah T."/>
            <person name="Saxena K.B."/>
            <person name="Michael T."/>
            <person name="McCombie W.R."/>
            <person name="Yang B."/>
            <person name="Zhang G."/>
            <person name="Yang H."/>
            <person name="Wang J."/>
            <person name="Spillane C."/>
            <person name="Cook D.R."/>
            <person name="May G.D."/>
            <person name="Xu X."/>
            <person name="Jackson S.A."/>
        </authorList>
    </citation>
    <scope>NUCLEOTIDE SEQUENCE [LARGE SCALE GENOMIC DNA]</scope>
    <source>
        <strain evidence="4">cv. Asha</strain>
    </source>
</reference>
<dbReference type="SMART" id="SM00343">
    <property type="entry name" value="ZnF_C2HC"/>
    <property type="match status" value="1"/>
</dbReference>
<keyword evidence="4" id="KW-1185">Reference proteome</keyword>
<dbReference type="AlphaFoldDB" id="A0A151T652"/>
<dbReference type="GO" id="GO:0008270">
    <property type="term" value="F:zinc ion binding"/>
    <property type="evidence" value="ECO:0007669"/>
    <property type="project" value="UniProtKB-KW"/>
</dbReference>
<dbReference type="Gramene" id="C.cajan_16575.t">
    <property type="protein sequence ID" value="C.cajan_16575.t.cds1"/>
    <property type="gene ID" value="C.cajan_16575"/>
</dbReference>
<protein>
    <recommendedName>
        <fullName evidence="2">CCHC-type domain-containing protein</fullName>
    </recommendedName>
</protein>
<dbReference type="Pfam" id="PF00098">
    <property type="entry name" value="zf-CCHC"/>
    <property type="match status" value="1"/>
</dbReference>
<sequence length="371" mass="42362">SLVASVPIFNGLNFSDWNEQVQFHLGVLDQDLAILEEKSATITDSSSNEEKAYYKAWEKSNRLCLMFMRMTVADSIKTTLPKTESAKEFMGFVGERSQTADKSLAGTLMSTLTTMKFDGSRTMHEHVIEMTNIAARLKSLGMAVNENFLVQFILNSLPTEYGPFQMSYNTMKDKWNVHELHSMLVQEETRLKNQGSHSIHYVSHQGNQGAGKKFVKKHDKGKKPLKINEASVPIQKKASKGNNCHFCGKSGHFQKDCPKCKAWFEKKGKLNAYVCFESNLTEVPHNTWWIDSRCTTHVSNTMQGFTTIQTISLNEKFVFMRNRVKVLVEAVRTYRLILNTGHHLDPPWPRLWPSRHPQPFVSIESTRRLAP</sequence>
<keyword evidence="1" id="KW-0479">Metal-binding</keyword>
<dbReference type="Proteomes" id="UP000075243">
    <property type="component" value="Chromosome 8"/>
</dbReference>
<proteinExistence type="predicted"/>
<evidence type="ECO:0000259" key="2">
    <source>
        <dbReference type="PROSITE" id="PS50158"/>
    </source>
</evidence>
<feature type="non-terminal residue" evidence="3">
    <location>
        <position position="1"/>
    </location>
</feature>
<dbReference type="PANTHER" id="PTHR35317">
    <property type="entry name" value="OS04G0629600 PROTEIN"/>
    <property type="match status" value="1"/>
</dbReference>
<keyword evidence="1" id="KW-0863">Zinc-finger</keyword>
<dbReference type="Gene3D" id="4.10.60.10">
    <property type="entry name" value="Zinc finger, CCHC-type"/>
    <property type="match status" value="1"/>
</dbReference>
<dbReference type="InterPro" id="IPR001878">
    <property type="entry name" value="Znf_CCHC"/>
</dbReference>
<dbReference type="EMBL" id="CM003610">
    <property type="protein sequence ID" value="KYP62523.1"/>
    <property type="molecule type" value="Genomic_DNA"/>
</dbReference>
<organism evidence="3 4">
    <name type="scientific">Cajanus cajan</name>
    <name type="common">Pigeon pea</name>
    <name type="synonym">Cajanus indicus</name>
    <dbReference type="NCBI Taxonomy" id="3821"/>
    <lineage>
        <taxon>Eukaryota</taxon>
        <taxon>Viridiplantae</taxon>
        <taxon>Streptophyta</taxon>
        <taxon>Embryophyta</taxon>
        <taxon>Tracheophyta</taxon>
        <taxon>Spermatophyta</taxon>
        <taxon>Magnoliopsida</taxon>
        <taxon>eudicotyledons</taxon>
        <taxon>Gunneridae</taxon>
        <taxon>Pentapetalae</taxon>
        <taxon>rosids</taxon>
        <taxon>fabids</taxon>
        <taxon>Fabales</taxon>
        <taxon>Fabaceae</taxon>
        <taxon>Papilionoideae</taxon>
        <taxon>50 kb inversion clade</taxon>
        <taxon>NPAAA clade</taxon>
        <taxon>indigoferoid/millettioid clade</taxon>
        <taxon>Phaseoleae</taxon>
        <taxon>Cajanus</taxon>
    </lineage>
</organism>
<keyword evidence="1" id="KW-0862">Zinc</keyword>
<name>A0A151T652_CAJCA</name>
<dbReference type="InterPro" id="IPR036875">
    <property type="entry name" value="Znf_CCHC_sf"/>
</dbReference>
<dbReference type="SUPFAM" id="SSF57756">
    <property type="entry name" value="Retrovirus zinc finger-like domains"/>
    <property type="match status" value="1"/>
</dbReference>
<evidence type="ECO:0000313" key="4">
    <source>
        <dbReference type="Proteomes" id="UP000075243"/>
    </source>
</evidence>
<evidence type="ECO:0000256" key="1">
    <source>
        <dbReference type="PROSITE-ProRule" id="PRU00047"/>
    </source>
</evidence>
<dbReference type="OMA" id="ANTYRFC"/>